<keyword evidence="3" id="KW-0805">Transcription regulation</keyword>
<evidence type="ECO:0000256" key="6">
    <source>
        <dbReference type="SAM" id="MobiDB-lite"/>
    </source>
</evidence>
<feature type="compositionally biased region" description="Pro residues" evidence="6">
    <location>
        <begin position="48"/>
        <end position="59"/>
    </location>
</feature>
<dbReference type="PANTHER" id="PTHR12228:SF0">
    <property type="entry name" value="TATA-BOX BINDING PROTEIN ASSOCIATED FACTOR 7"/>
    <property type="match status" value="1"/>
</dbReference>
<evidence type="ECO:0000313" key="8">
    <source>
        <dbReference type="EMBL" id="KAG4412123.1"/>
    </source>
</evidence>
<feature type="domain" description="TAFII55 protein conserved region" evidence="7">
    <location>
        <begin position="197"/>
        <end position="360"/>
    </location>
</feature>
<dbReference type="Proteomes" id="UP000664132">
    <property type="component" value="Unassembled WGS sequence"/>
</dbReference>
<evidence type="ECO:0000256" key="1">
    <source>
        <dbReference type="ARBA" id="ARBA00004123"/>
    </source>
</evidence>
<feature type="compositionally biased region" description="Polar residues" evidence="6">
    <location>
        <begin position="369"/>
        <end position="380"/>
    </location>
</feature>
<feature type="compositionally biased region" description="Acidic residues" evidence="6">
    <location>
        <begin position="494"/>
        <end position="521"/>
    </location>
</feature>
<keyword evidence="9" id="KW-1185">Reference proteome</keyword>
<feature type="region of interest" description="Disordered" evidence="6">
    <location>
        <begin position="368"/>
        <end position="429"/>
    </location>
</feature>
<evidence type="ECO:0000313" key="9">
    <source>
        <dbReference type="Proteomes" id="UP000664132"/>
    </source>
</evidence>
<reference evidence="8" key="1">
    <citation type="submission" date="2021-02" db="EMBL/GenBank/DDBJ databases">
        <title>Genome sequence Cadophora malorum strain M34.</title>
        <authorList>
            <person name="Stefanovic E."/>
            <person name="Vu D."/>
            <person name="Scully C."/>
            <person name="Dijksterhuis J."/>
            <person name="Roader J."/>
            <person name="Houbraken J."/>
        </authorList>
    </citation>
    <scope>NUCLEOTIDE SEQUENCE</scope>
    <source>
        <strain evidence="8">M34</strain>
    </source>
</reference>
<dbReference type="SMART" id="SM01370">
    <property type="entry name" value="TAFII55_N"/>
    <property type="match status" value="1"/>
</dbReference>
<proteinExistence type="inferred from homology"/>
<feature type="compositionally biased region" description="Polar residues" evidence="6">
    <location>
        <begin position="416"/>
        <end position="429"/>
    </location>
</feature>
<accession>A0A8H7W4M7</accession>
<dbReference type="GO" id="GO:0016251">
    <property type="term" value="F:RNA polymerase II general transcription initiation factor activity"/>
    <property type="evidence" value="ECO:0007669"/>
    <property type="project" value="TreeGrafter"/>
</dbReference>
<protein>
    <recommendedName>
        <fullName evidence="7">TAFII55 protein conserved region domain-containing protein</fullName>
    </recommendedName>
</protein>
<evidence type="ECO:0000256" key="3">
    <source>
        <dbReference type="ARBA" id="ARBA00023015"/>
    </source>
</evidence>
<comment type="caution">
    <text evidence="8">The sequence shown here is derived from an EMBL/GenBank/DDBJ whole genome shotgun (WGS) entry which is preliminary data.</text>
</comment>
<dbReference type="GO" id="GO:0051123">
    <property type="term" value="P:RNA polymerase II preinitiation complex assembly"/>
    <property type="evidence" value="ECO:0007669"/>
    <property type="project" value="TreeGrafter"/>
</dbReference>
<dbReference type="CDD" id="cd08047">
    <property type="entry name" value="TAF7"/>
    <property type="match status" value="1"/>
</dbReference>
<dbReference type="InterPro" id="IPR037817">
    <property type="entry name" value="TAF7"/>
</dbReference>
<sequence length="585" mass="64766">MSTNPFMKLKFVTKNKKEPTPGLESSSQSFSGPSQSTQSHPSQSTPPSDVPAPAPPTPAPAKSAFKIKFNTKAGSVPPTPAAAVESAKPKKSKAGRPPKPSAKLLESKKRPKEEDDADGSTIQVVQPSKKLKLNTGGLERPKGVKLSLTSKTPVAKTPATPFSTGSVRIKPKGKKPPRPPGDGYDSEASDREDDPHIEEQFILRMIPGEDAEYVRYCIDKKLIGVSKSNGGAEFIMKFYEENGRRGAVQVRGNWYASTLVDLPTITEGMKSWDKRGWWKSADICQMLWVFAKVQNEHEAKTIPLPSIIDPTNYQYPHGLTAPMHNCRKRRFRKRIHRDEIEKTEREVQRLLEADRKCTVSKYHVFDPNARQQSQSYSRDGSTPARYGQAQQYSEDEEDEEMDDKEDAEGEEDDGYFTQNHGQSSNTHVESNFATQPDADADADGDVDAQFGIDFEADLEAALEMNMNEEEPEAATPMSTMAATPAAGEILLENDNQEDSGGESFEDDDDDDDEGSEMDEEEKERMATIVGVREDIADMERTLAENMAKRAVASNMIIKARLDATIRNLKNEIQLKKSSIGEGEGE</sequence>
<feature type="region of interest" description="Disordered" evidence="6">
    <location>
        <begin position="1"/>
        <end position="193"/>
    </location>
</feature>
<comment type="similarity">
    <text evidence="2">Belongs to the TAF7 family.</text>
</comment>
<evidence type="ECO:0000256" key="2">
    <source>
        <dbReference type="ARBA" id="ARBA00009368"/>
    </source>
</evidence>
<feature type="compositionally biased region" description="Low complexity" evidence="6">
    <location>
        <begin position="25"/>
        <end position="47"/>
    </location>
</feature>
<dbReference type="PANTHER" id="PTHR12228">
    <property type="entry name" value="TRANSCRIPTION INITIATION FACTOR TFIID 55 KD SUBUNIT-RELATED"/>
    <property type="match status" value="1"/>
</dbReference>
<dbReference type="InterPro" id="IPR006751">
    <property type="entry name" value="TAFII55_prot_cons_reg"/>
</dbReference>
<evidence type="ECO:0000259" key="7">
    <source>
        <dbReference type="SMART" id="SM01370"/>
    </source>
</evidence>
<name>A0A8H7W4M7_9HELO</name>
<dbReference type="EMBL" id="JAFJYH010000408">
    <property type="protein sequence ID" value="KAG4412123.1"/>
    <property type="molecule type" value="Genomic_DNA"/>
</dbReference>
<dbReference type="AlphaFoldDB" id="A0A8H7W4M7"/>
<dbReference type="Pfam" id="PF04658">
    <property type="entry name" value="TAFII55_N"/>
    <property type="match status" value="1"/>
</dbReference>
<keyword evidence="5" id="KW-0539">Nucleus</keyword>
<evidence type="ECO:0000256" key="4">
    <source>
        <dbReference type="ARBA" id="ARBA00023163"/>
    </source>
</evidence>
<dbReference type="OrthoDB" id="153872at2759"/>
<gene>
    <name evidence="8" type="ORF">IFR04_014744</name>
</gene>
<evidence type="ECO:0000256" key="5">
    <source>
        <dbReference type="ARBA" id="ARBA00023242"/>
    </source>
</evidence>
<feature type="region of interest" description="Disordered" evidence="6">
    <location>
        <begin position="486"/>
        <end position="526"/>
    </location>
</feature>
<comment type="subcellular location">
    <subcellularLocation>
        <location evidence="1">Nucleus</location>
    </subcellularLocation>
</comment>
<organism evidence="8 9">
    <name type="scientific">Cadophora malorum</name>
    <dbReference type="NCBI Taxonomy" id="108018"/>
    <lineage>
        <taxon>Eukaryota</taxon>
        <taxon>Fungi</taxon>
        <taxon>Dikarya</taxon>
        <taxon>Ascomycota</taxon>
        <taxon>Pezizomycotina</taxon>
        <taxon>Leotiomycetes</taxon>
        <taxon>Helotiales</taxon>
        <taxon>Ploettnerulaceae</taxon>
        <taxon>Cadophora</taxon>
    </lineage>
</organism>
<feature type="compositionally biased region" description="Acidic residues" evidence="6">
    <location>
        <begin position="393"/>
        <end position="414"/>
    </location>
</feature>
<dbReference type="GO" id="GO:0005669">
    <property type="term" value="C:transcription factor TFIID complex"/>
    <property type="evidence" value="ECO:0007669"/>
    <property type="project" value="InterPro"/>
</dbReference>
<keyword evidence="4" id="KW-0804">Transcription</keyword>